<dbReference type="PROSITE" id="PS51462">
    <property type="entry name" value="NUDIX"/>
    <property type="match status" value="1"/>
</dbReference>
<gene>
    <name evidence="5" type="ORF">GCM10022286_01510</name>
</gene>
<reference evidence="5" key="2">
    <citation type="submission" date="2023-12" db="EMBL/GenBank/DDBJ databases">
        <authorList>
            <person name="Sun Q."/>
            <person name="Inoue M."/>
        </authorList>
    </citation>
    <scope>NUCLEOTIDE SEQUENCE</scope>
    <source>
        <strain evidence="5">JCM 17590</strain>
    </source>
</reference>
<dbReference type="InterPro" id="IPR015797">
    <property type="entry name" value="NUDIX_hydrolase-like_dom_sf"/>
</dbReference>
<name>A0ABP7ZGV2_9MICO</name>
<evidence type="ECO:0000256" key="2">
    <source>
        <dbReference type="ARBA" id="ARBA00022801"/>
    </source>
</evidence>
<dbReference type="PANTHER" id="PTHR43046:SF2">
    <property type="entry name" value="8-OXO-DGTP DIPHOSPHATASE-RELATED"/>
    <property type="match status" value="1"/>
</dbReference>
<dbReference type="Proteomes" id="UP001415169">
    <property type="component" value="Unassembled WGS sequence"/>
</dbReference>
<comment type="caution">
    <text evidence="5">The sequence shown here is derived from an EMBL/GenBank/DDBJ whole genome shotgun (WGS) entry which is preliminary data.</text>
</comment>
<protein>
    <submittedName>
        <fullName evidence="5">NUDIX domain-containing protein</fullName>
    </submittedName>
</protein>
<feature type="region of interest" description="Disordered" evidence="3">
    <location>
        <begin position="1"/>
        <end position="31"/>
    </location>
</feature>
<dbReference type="InterPro" id="IPR000086">
    <property type="entry name" value="NUDIX_hydrolase_dom"/>
</dbReference>
<evidence type="ECO:0000313" key="6">
    <source>
        <dbReference type="Proteomes" id="UP001415169"/>
    </source>
</evidence>
<dbReference type="PROSITE" id="PS00893">
    <property type="entry name" value="NUDIX_BOX"/>
    <property type="match status" value="1"/>
</dbReference>
<evidence type="ECO:0000259" key="4">
    <source>
        <dbReference type="PROSITE" id="PS51462"/>
    </source>
</evidence>
<evidence type="ECO:0000313" key="5">
    <source>
        <dbReference type="EMBL" id="GAA4154225.1"/>
    </source>
</evidence>
<organism evidence="5 6">
    <name type="scientific">Gryllotalpicola daejeonensis</name>
    <dbReference type="NCBI Taxonomy" id="993087"/>
    <lineage>
        <taxon>Bacteria</taxon>
        <taxon>Bacillati</taxon>
        <taxon>Actinomycetota</taxon>
        <taxon>Actinomycetes</taxon>
        <taxon>Micrococcales</taxon>
        <taxon>Microbacteriaceae</taxon>
        <taxon>Gryllotalpicola</taxon>
    </lineage>
</organism>
<accession>A0ABP7ZGV2</accession>
<dbReference type="InterPro" id="IPR020084">
    <property type="entry name" value="NUDIX_hydrolase_CS"/>
</dbReference>
<feature type="domain" description="Nudix hydrolase" evidence="4">
    <location>
        <begin position="42"/>
        <end position="169"/>
    </location>
</feature>
<evidence type="ECO:0000256" key="3">
    <source>
        <dbReference type="SAM" id="MobiDB-lite"/>
    </source>
</evidence>
<dbReference type="SUPFAM" id="SSF55811">
    <property type="entry name" value="Nudix"/>
    <property type="match status" value="1"/>
</dbReference>
<dbReference type="RefSeq" id="WP_344789829.1">
    <property type="nucleotide sequence ID" value="NZ_BAABBV010000001.1"/>
</dbReference>
<keyword evidence="2" id="KW-0378">Hydrolase</keyword>
<dbReference type="Pfam" id="PF00293">
    <property type="entry name" value="NUDIX"/>
    <property type="match status" value="1"/>
</dbReference>
<evidence type="ECO:0000256" key="1">
    <source>
        <dbReference type="ARBA" id="ARBA00001946"/>
    </source>
</evidence>
<comment type="cofactor">
    <cofactor evidence="1">
        <name>Mg(2+)</name>
        <dbReference type="ChEBI" id="CHEBI:18420"/>
    </cofactor>
</comment>
<dbReference type="PANTHER" id="PTHR43046">
    <property type="entry name" value="GDP-MANNOSE MANNOSYL HYDROLASE"/>
    <property type="match status" value="1"/>
</dbReference>
<dbReference type="Gene3D" id="3.90.79.10">
    <property type="entry name" value="Nucleoside Triphosphate Pyrophosphohydrolase"/>
    <property type="match status" value="1"/>
</dbReference>
<keyword evidence="6" id="KW-1185">Reference proteome</keyword>
<reference evidence="5" key="1">
    <citation type="journal article" date="2014" name="Int. J. Syst. Evol. Microbiol.">
        <title>Complete genome of a new Firmicutes species belonging to the dominant human colonic microbiota ('Ruminococcus bicirculans') reveals two chromosomes and a selective capacity to utilize plant glucans.</title>
        <authorList>
            <consortium name="NISC Comparative Sequencing Program"/>
            <person name="Wegmann U."/>
            <person name="Louis P."/>
            <person name="Goesmann A."/>
            <person name="Henrissat B."/>
            <person name="Duncan S.H."/>
            <person name="Flint H.J."/>
        </authorList>
    </citation>
    <scope>NUCLEOTIDE SEQUENCE</scope>
    <source>
        <strain evidence="5">JCM 17590</strain>
    </source>
</reference>
<dbReference type="EMBL" id="BAABBV010000001">
    <property type="protein sequence ID" value="GAA4154225.1"/>
    <property type="molecule type" value="Genomic_DNA"/>
</dbReference>
<sequence length="178" mass="19469">MTDRDPELNLSARADASDPLPRRPLGSGDGWVEGPDGRRFWGQFGSAGLLLVNREVGVLLQHRADYSHFGGTWGIPGGARHEDESAAQGAIREAQEEAGVPAEQVVIDFESVWDLGWWSYTTVVGHIENAFTPVIGDAESIELRWVPVAEVDQLPLHPGLEASWPALRARIRELLGTL</sequence>
<proteinExistence type="predicted"/>